<gene>
    <name evidence="4" type="ORF">VDBG_09825</name>
</gene>
<dbReference type="InterPro" id="IPR050542">
    <property type="entry name" value="Glycosyl_Hydrlase18_Chitinase"/>
</dbReference>
<dbReference type="eggNOG" id="KOG4701">
    <property type="taxonomic scope" value="Eukaryota"/>
</dbReference>
<dbReference type="GeneID" id="9528937"/>
<dbReference type="KEGG" id="val:VDBG_09825"/>
<keyword evidence="3" id="KW-0326">Glycosidase</keyword>
<evidence type="ECO:0000313" key="5">
    <source>
        <dbReference type="Proteomes" id="UP000008698"/>
    </source>
</evidence>
<evidence type="ECO:0000256" key="1">
    <source>
        <dbReference type="ARBA" id="ARBA00022669"/>
    </source>
</evidence>
<sequence>MSTGDGYFQLKELVYGARFDAFFVQFYNNPGCQASDNITSLYDTWSTVLSETGHNGEAELFVGILSDPLAGGSGYVDLSALRYMVCQLKDKPRFGGLSIWDATRGGSNSDINGNNFNDYAARALKFYCDSVIAPTPSFTSRITSAAAVTSSVELVTSTMFATISHTTTSCGSENCETQVFAETMPLYTAVCPGKNGIFFHLPSRASEALGAGEAVQATPAIRPMISELAADEQDSPPVQTGISDAKAKRVSIFGVIAVSMMIAGFLL</sequence>
<keyword evidence="5" id="KW-1185">Reference proteome</keyword>
<dbReference type="PANTHER" id="PTHR45708:SF49">
    <property type="entry name" value="ENDOCHITINASE"/>
    <property type="match status" value="1"/>
</dbReference>
<dbReference type="GO" id="GO:0004568">
    <property type="term" value="F:chitinase activity"/>
    <property type="evidence" value="ECO:0007669"/>
    <property type="project" value="TreeGrafter"/>
</dbReference>
<dbReference type="HOGENOM" id="CLU_1042810_0_0_1"/>
<dbReference type="EMBL" id="DS985229">
    <property type="protein sequence ID" value="EEY23715.1"/>
    <property type="molecule type" value="Genomic_DNA"/>
</dbReference>
<dbReference type="Gene3D" id="3.20.20.80">
    <property type="entry name" value="Glycosidases"/>
    <property type="match status" value="1"/>
</dbReference>
<proteinExistence type="predicted"/>
<dbReference type="AlphaFoldDB" id="C9SY50"/>
<reference evidence="5" key="1">
    <citation type="journal article" date="2011" name="PLoS Pathog.">
        <title>Comparative genomics yields insights into niche adaptation of plant vascular wilt pathogens.</title>
        <authorList>
            <person name="Klosterman S.J."/>
            <person name="Subbarao K.V."/>
            <person name="Kang S."/>
            <person name="Veronese P."/>
            <person name="Gold S.E."/>
            <person name="Thomma B.P.H.J."/>
            <person name="Chen Z."/>
            <person name="Henrissat B."/>
            <person name="Lee Y.-H."/>
            <person name="Park J."/>
            <person name="Garcia-Pedrajas M.D."/>
            <person name="Barbara D.J."/>
            <person name="Anchieta A."/>
            <person name="de Jonge R."/>
            <person name="Santhanam P."/>
            <person name="Maruthachalam K."/>
            <person name="Atallah Z."/>
            <person name="Amyotte S.G."/>
            <person name="Paz Z."/>
            <person name="Inderbitzin P."/>
            <person name="Hayes R.J."/>
            <person name="Heiman D.I."/>
            <person name="Young S."/>
            <person name="Zeng Q."/>
            <person name="Engels R."/>
            <person name="Galagan J."/>
            <person name="Cuomo C.A."/>
            <person name="Dobinson K.F."/>
            <person name="Ma L.-J."/>
        </authorList>
    </citation>
    <scope>NUCLEOTIDE SEQUENCE [LARGE SCALE GENOMIC DNA]</scope>
    <source>
        <strain evidence="5">VaMs.102 / ATCC MYA-4576 / FGSC 10136</strain>
    </source>
</reference>
<dbReference type="RefSeq" id="XP_003000105.1">
    <property type="nucleotide sequence ID" value="XM_003000059.1"/>
</dbReference>
<dbReference type="GO" id="GO:0008061">
    <property type="term" value="F:chitin binding"/>
    <property type="evidence" value="ECO:0007669"/>
    <property type="project" value="UniProtKB-KW"/>
</dbReference>
<keyword evidence="2" id="KW-0378">Hydrolase</keyword>
<dbReference type="OrthoDB" id="6020543at2759"/>
<evidence type="ECO:0000313" key="4">
    <source>
        <dbReference type="EMBL" id="EEY23715.1"/>
    </source>
</evidence>
<dbReference type="PANTHER" id="PTHR45708">
    <property type="entry name" value="ENDOCHITINASE"/>
    <property type="match status" value="1"/>
</dbReference>
<name>C9SY50_VERA1</name>
<keyword evidence="1" id="KW-0147">Chitin-binding</keyword>
<dbReference type="InterPro" id="IPR017853">
    <property type="entry name" value="GH"/>
</dbReference>
<accession>C9SY50</accession>
<dbReference type="GO" id="GO:0005576">
    <property type="term" value="C:extracellular region"/>
    <property type="evidence" value="ECO:0007669"/>
    <property type="project" value="TreeGrafter"/>
</dbReference>
<organism evidence="5">
    <name type="scientific">Verticillium alfalfae (strain VaMs.102 / ATCC MYA-4576 / FGSC 10136)</name>
    <name type="common">Verticillium wilt of alfalfa</name>
    <name type="synonym">Verticillium albo-atrum</name>
    <dbReference type="NCBI Taxonomy" id="526221"/>
    <lineage>
        <taxon>Eukaryota</taxon>
        <taxon>Fungi</taxon>
        <taxon>Dikarya</taxon>
        <taxon>Ascomycota</taxon>
        <taxon>Pezizomycotina</taxon>
        <taxon>Sordariomycetes</taxon>
        <taxon>Hypocreomycetidae</taxon>
        <taxon>Glomerellales</taxon>
        <taxon>Plectosphaerellaceae</taxon>
        <taxon>Verticillium</taxon>
    </lineage>
</organism>
<evidence type="ECO:0000256" key="3">
    <source>
        <dbReference type="ARBA" id="ARBA00023295"/>
    </source>
</evidence>
<dbReference type="SUPFAM" id="SSF51445">
    <property type="entry name" value="(Trans)glycosidases"/>
    <property type="match status" value="1"/>
</dbReference>
<dbReference type="Proteomes" id="UP000008698">
    <property type="component" value="Unassembled WGS sequence"/>
</dbReference>
<protein>
    <submittedName>
        <fullName evidence="4">Chitinase</fullName>
    </submittedName>
</protein>
<evidence type="ECO:0000256" key="2">
    <source>
        <dbReference type="ARBA" id="ARBA00022801"/>
    </source>
</evidence>